<protein>
    <recommendedName>
        <fullName evidence="1">Integrase catalytic domain-containing protein</fullName>
    </recommendedName>
</protein>
<dbReference type="PROSITE" id="PS50994">
    <property type="entry name" value="INTEGRASE"/>
    <property type="match status" value="1"/>
</dbReference>
<proteinExistence type="predicted"/>
<evidence type="ECO:0000313" key="3">
    <source>
        <dbReference type="Proteomes" id="UP000326912"/>
    </source>
</evidence>
<evidence type="ECO:0000313" key="2">
    <source>
        <dbReference type="EMBL" id="GER89910.1"/>
    </source>
</evidence>
<reference evidence="2 3" key="1">
    <citation type="submission" date="2019-10" db="EMBL/GenBank/DDBJ databases">
        <title>Dictyobacter vulcani sp. nov., within the class Ktedonobacteria, isolated from soil of volcanic Mt. Zao.</title>
        <authorList>
            <person name="Zheng Y."/>
            <person name="Wang C.M."/>
            <person name="Sakai Y."/>
            <person name="Abe K."/>
            <person name="Yokota A."/>
            <person name="Yabe S."/>
        </authorList>
    </citation>
    <scope>NUCLEOTIDE SEQUENCE [LARGE SCALE GENOMIC DNA]</scope>
    <source>
        <strain evidence="2 3">W12</strain>
    </source>
</reference>
<feature type="domain" description="Integrase catalytic" evidence="1">
    <location>
        <begin position="76"/>
        <end position="159"/>
    </location>
</feature>
<sequence>MAHGNRGNVSPRRIPEPVREHIAHQAKGIYAGCNQHHMRDFFEEREHLIISRSSLRRILAEATILVSSPPSQPKHRLRRPRYRQEGQLVQIDASPHAWLQERGPRLSLVGGIDDATGKVVGAIFREQEDQQGYFQIIEQMVERYGRPLALYYNEIPLVL</sequence>
<comment type="caution">
    <text evidence="2">The sequence shown here is derived from an EMBL/GenBank/DDBJ whole genome shotgun (WGS) entry which is preliminary data.</text>
</comment>
<gene>
    <name evidence="2" type="ORF">KDW_40720</name>
</gene>
<dbReference type="AlphaFoldDB" id="A0A5J4KTW8"/>
<keyword evidence="3" id="KW-1185">Reference proteome</keyword>
<dbReference type="Proteomes" id="UP000326912">
    <property type="component" value="Unassembled WGS sequence"/>
</dbReference>
<dbReference type="GO" id="GO:0015074">
    <property type="term" value="P:DNA integration"/>
    <property type="evidence" value="ECO:0007669"/>
    <property type="project" value="InterPro"/>
</dbReference>
<evidence type="ECO:0000259" key="1">
    <source>
        <dbReference type="PROSITE" id="PS50994"/>
    </source>
</evidence>
<dbReference type="EMBL" id="BKZW01000002">
    <property type="protein sequence ID" value="GER89910.1"/>
    <property type="molecule type" value="Genomic_DNA"/>
</dbReference>
<accession>A0A5J4KTW8</accession>
<organism evidence="2 3">
    <name type="scientific">Dictyobacter vulcani</name>
    <dbReference type="NCBI Taxonomy" id="2607529"/>
    <lineage>
        <taxon>Bacteria</taxon>
        <taxon>Bacillati</taxon>
        <taxon>Chloroflexota</taxon>
        <taxon>Ktedonobacteria</taxon>
        <taxon>Ktedonobacterales</taxon>
        <taxon>Dictyobacteraceae</taxon>
        <taxon>Dictyobacter</taxon>
    </lineage>
</organism>
<dbReference type="InterPro" id="IPR001584">
    <property type="entry name" value="Integrase_cat-core"/>
</dbReference>
<dbReference type="RefSeq" id="WP_151757722.1">
    <property type="nucleotide sequence ID" value="NZ_BKZW01000002.1"/>
</dbReference>
<name>A0A5J4KTW8_9CHLR</name>